<dbReference type="InterPro" id="IPR036689">
    <property type="entry name" value="ESAT-6-like_sf"/>
</dbReference>
<dbReference type="SUPFAM" id="SSF140453">
    <property type="entry name" value="EsxAB dimer-like"/>
    <property type="match status" value="1"/>
</dbReference>
<reference evidence="3 4" key="1">
    <citation type="submission" date="2018-09" db="EMBL/GenBank/DDBJ databases">
        <title>YIM 75000 draft genome.</title>
        <authorList>
            <person name="Tang S."/>
            <person name="Feng Y."/>
        </authorList>
    </citation>
    <scope>NUCLEOTIDE SEQUENCE [LARGE SCALE GENOMIC DNA]</scope>
    <source>
        <strain evidence="3 4">YIM 75000</strain>
    </source>
</reference>
<evidence type="ECO:0000256" key="1">
    <source>
        <dbReference type="RuleBase" id="RU362001"/>
    </source>
</evidence>
<gene>
    <name evidence="3" type="ORF">D5H78_00300</name>
</gene>
<dbReference type="InterPro" id="IPR010310">
    <property type="entry name" value="T7SS_ESAT-6-like"/>
</dbReference>
<dbReference type="EMBL" id="QZEZ01000001">
    <property type="protein sequence ID" value="RJK97526.1"/>
    <property type="molecule type" value="Genomic_DNA"/>
</dbReference>
<sequence>MAGLFDTSTATMQATSQKVLSDAESIRADLNALLNRLMALEGQWLGDGRTAFVGAEARYQSANARLNQALTAIGELIKANEARYSADDAQAQSGLSTSGAAFDAPGF</sequence>
<dbReference type="Gene3D" id="1.10.287.1060">
    <property type="entry name" value="ESAT-6-like"/>
    <property type="match status" value="1"/>
</dbReference>
<name>A0A3A3Z8Y3_9ACTN</name>
<keyword evidence="4" id="KW-1185">Reference proteome</keyword>
<protein>
    <recommendedName>
        <fullName evidence="1">ESAT-6-like protein</fullName>
    </recommendedName>
</protein>
<proteinExistence type="inferred from homology"/>
<dbReference type="Pfam" id="PF06013">
    <property type="entry name" value="WXG100"/>
    <property type="match status" value="1"/>
</dbReference>
<comment type="caution">
    <text evidence="3">The sequence shown here is derived from an EMBL/GenBank/DDBJ whole genome shotgun (WGS) entry which is preliminary data.</text>
</comment>
<dbReference type="OrthoDB" id="3253863at2"/>
<feature type="compositionally biased region" description="Polar residues" evidence="2">
    <location>
        <begin position="90"/>
        <end position="99"/>
    </location>
</feature>
<dbReference type="Proteomes" id="UP000265614">
    <property type="component" value="Unassembled WGS sequence"/>
</dbReference>
<evidence type="ECO:0000313" key="3">
    <source>
        <dbReference type="EMBL" id="RJK97526.1"/>
    </source>
</evidence>
<dbReference type="NCBIfam" id="TIGR03930">
    <property type="entry name" value="WXG100_ESAT6"/>
    <property type="match status" value="1"/>
</dbReference>
<feature type="region of interest" description="Disordered" evidence="2">
    <location>
        <begin position="88"/>
        <end position="107"/>
    </location>
</feature>
<dbReference type="RefSeq" id="WP_119948425.1">
    <property type="nucleotide sequence ID" value="NZ_QZEZ01000001.1"/>
</dbReference>
<comment type="similarity">
    <text evidence="1">Belongs to the WXG100 family.</text>
</comment>
<evidence type="ECO:0000313" key="4">
    <source>
        <dbReference type="Proteomes" id="UP000265614"/>
    </source>
</evidence>
<organism evidence="3 4">
    <name type="scientific">Vallicoccus soli</name>
    <dbReference type="NCBI Taxonomy" id="2339232"/>
    <lineage>
        <taxon>Bacteria</taxon>
        <taxon>Bacillati</taxon>
        <taxon>Actinomycetota</taxon>
        <taxon>Actinomycetes</taxon>
        <taxon>Motilibacterales</taxon>
        <taxon>Vallicoccaceae</taxon>
        <taxon>Vallicoccus</taxon>
    </lineage>
</organism>
<accession>A0A3A3Z8Y3</accession>
<evidence type="ECO:0000256" key="2">
    <source>
        <dbReference type="SAM" id="MobiDB-lite"/>
    </source>
</evidence>
<dbReference type="AlphaFoldDB" id="A0A3A3Z8Y3"/>